<dbReference type="InterPro" id="IPR001989">
    <property type="entry name" value="Radical_activat_CS"/>
</dbReference>
<dbReference type="InterPro" id="IPR007197">
    <property type="entry name" value="rSAM"/>
</dbReference>
<keyword evidence="12" id="KW-0456">Lyase</keyword>
<evidence type="ECO:0000256" key="3">
    <source>
        <dbReference type="ARBA" id="ARBA00021356"/>
    </source>
</evidence>
<evidence type="ECO:0000313" key="13">
    <source>
        <dbReference type="Proteomes" id="UP000886787"/>
    </source>
</evidence>
<keyword evidence="5 10" id="KW-0949">S-adenosyl-L-methionine</keyword>
<dbReference type="PANTHER" id="PTHR30352">
    <property type="entry name" value="PYRUVATE FORMATE-LYASE-ACTIVATING ENZYME"/>
    <property type="match status" value="1"/>
</dbReference>
<comment type="subcellular location">
    <subcellularLocation>
        <location evidence="10">Cytoplasm</location>
    </subcellularLocation>
</comment>
<evidence type="ECO:0000256" key="4">
    <source>
        <dbReference type="ARBA" id="ARBA00022485"/>
    </source>
</evidence>
<name>A0A9D0ZHR9_9FIRM</name>
<keyword evidence="9 10" id="KW-0411">Iron-sulfur</keyword>
<dbReference type="EMBL" id="DVFW01000024">
    <property type="protein sequence ID" value="HIQ80514.1"/>
    <property type="molecule type" value="Genomic_DNA"/>
</dbReference>
<accession>A0A9D0ZHR9</accession>
<evidence type="ECO:0000256" key="1">
    <source>
        <dbReference type="ARBA" id="ARBA00003141"/>
    </source>
</evidence>
<evidence type="ECO:0000256" key="2">
    <source>
        <dbReference type="ARBA" id="ARBA00009777"/>
    </source>
</evidence>
<reference evidence="12" key="2">
    <citation type="journal article" date="2021" name="PeerJ">
        <title>Extensive microbial diversity within the chicken gut microbiome revealed by metagenomics and culture.</title>
        <authorList>
            <person name="Gilroy R."/>
            <person name="Ravi A."/>
            <person name="Getino M."/>
            <person name="Pursley I."/>
            <person name="Horton D.L."/>
            <person name="Alikhan N.F."/>
            <person name="Baker D."/>
            <person name="Gharbi K."/>
            <person name="Hall N."/>
            <person name="Watson M."/>
            <person name="Adriaenssens E.M."/>
            <person name="Foster-Nyarko E."/>
            <person name="Jarju S."/>
            <person name="Secka A."/>
            <person name="Antonio M."/>
            <person name="Oren A."/>
            <person name="Chaudhuri R.R."/>
            <person name="La Ragione R."/>
            <person name="Hildebrand F."/>
            <person name="Pallen M.J."/>
        </authorList>
    </citation>
    <scope>NUCLEOTIDE SEQUENCE</scope>
    <source>
        <strain evidence="12">ChiSjej1B19-3389</strain>
    </source>
</reference>
<comment type="caution">
    <text evidence="12">The sequence shown here is derived from an EMBL/GenBank/DDBJ whole genome shotgun (WGS) entry which is preliminary data.</text>
</comment>
<keyword evidence="4 10" id="KW-0004">4Fe-4S</keyword>
<protein>
    <recommendedName>
        <fullName evidence="3 10">Pyruvate formate-lyase-activating enzyme</fullName>
        <ecNumber evidence="10">1.97.1.4</ecNumber>
    </recommendedName>
</protein>
<dbReference type="InterPro" id="IPR013785">
    <property type="entry name" value="Aldolase_TIM"/>
</dbReference>
<evidence type="ECO:0000256" key="10">
    <source>
        <dbReference type="RuleBase" id="RU362053"/>
    </source>
</evidence>
<dbReference type="InterPro" id="IPR034457">
    <property type="entry name" value="Organic_radical-activating"/>
</dbReference>
<dbReference type="GO" id="GO:0043365">
    <property type="term" value="F:[formate-C-acetyltransferase]-activating enzyme activity"/>
    <property type="evidence" value="ECO:0007669"/>
    <property type="project" value="UniProtKB-UniRule"/>
</dbReference>
<dbReference type="CDD" id="cd01335">
    <property type="entry name" value="Radical_SAM"/>
    <property type="match status" value="1"/>
</dbReference>
<keyword evidence="6 10" id="KW-0479">Metal-binding</keyword>
<comment type="similarity">
    <text evidence="2 10">Belongs to the organic radical-activating enzymes family.</text>
</comment>
<comment type="function">
    <text evidence="1 10">Activation of pyruvate formate-lyase under anaerobic conditions by generation of an organic free radical, using S-adenosylmethionine and reduced flavodoxin as cosubstrates to produce 5'-deoxy-adenosine.</text>
</comment>
<feature type="domain" description="Radical SAM core" evidence="11">
    <location>
        <begin position="14"/>
        <end position="232"/>
    </location>
</feature>
<evidence type="ECO:0000259" key="11">
    <source>
        <dbReference type="PROSITE" id="PS51918"/>
    </source>
</evidence>
<dbReference type="SFLD" id="SFLDS00029">
    <property type="entry name" value="Radical_SAM"/>
    <property type="match status" value="1"/>
</dbReference>
<dbReference type="GO" id="GO:0016829">
    <property type="term" value="F:lyase activity"/>
    <property type="evidence" value="ECO:0007669"/>
    <property type="project" value="UniProtKB-KW"/>
</dbReference>
<dbReference type="Pfam" id="PF04055">
    <property type="entry name" value="Radical_SAM"/>
    <property type="match status" value="1"/>
</dbReference>
<gene>
    <name evidence="12" type="primary">pflA</name>
    <name evidence="12" type="ORF">IAD32_04425</name>
</gene>
<comment type="catalytic activity">
    <reaction evidence="10">
        <text>glycyl-[formate C-acetyltransferase] + reduced [flavodoxin] + S-adenosyl-L-methionine = glycin-2-yl radical-[formate C-acetyltransferase] + semiquinone [flavodoxin] + 5'-deoxyadenosine + L-methionine + H(+)</text>
        <dbReference type="Rhea" id="RHEA:19225"/>
        <dbReference type="Rhea" id="RHEA-COMP:10622"/>
        <dbReference type="Rhea" id="RHEA-COMP:12190"/>
        <dbReference type="Rhea" id="RHEA-COMP:12191"/>
        <dbReference type="Rhea" id="RHEA-COMP:14480"/>
        <dbReference type="ChEBI" id="CHEBI:15378"/>
        <dbReference type="ChEBI" id="CHEBI:17319"/>
        <dbReference type="ChEBI" id="CHEBI:29947"/>
        <dbReference type="ChEBI" id="CHEBI:32722"/>
        <dbReference type="ChEBI" id="CHEBI:57618"/>
        <dbReference type="ChEBI" id="CHEBI:57844"/>
        <dbReference type="ChEBI" id="CHEBI:59789"/>
        <dbReference type="ChEBI" id="CHEBI:140311"/>
        <dbReference type="EC" id="1.97.1.4"/>
    </reaction>
</comment>
<evidence type="ECO:0000256" key="7">
    <source>
        <dbReference type="ARBA" id="ARBA00023002"/>
    </source>
</evidence>
<dbReference type="PROSITE" id="PS51918">
    <property type="entry name" value="RADICAL_SAM"/>
    <property type="match status" value="1"/>
</dbReference>
<keyword evidence="10" id="KW-0963">Cytoplasm</keyword>
<sequence length="232" mass="25928">MTGYIHSIQTLGTLDGPGVRCVIFLQGCPLRCQYCHNPDTWKMKTGTRISVENLLKRVLRCRPYFGCDGGVTVSGGEPLLQAGFVTEFFKACKENGIHTALDTSGCIWNERIDDLLSVCDLCLLDMKALSESAYRELCGGSFVQTMFFLKKLQKKAVPVWIRHVVVPGYNDAQRDIIELKAALSDYTCVKKVELLPFQNLCIEKYNALGISFPLADTPQLEQNVLQKLQALL</sequence>
<dbReference type="NCBIfam" id="TIGR02493">
    <property type="entry name" value="PFLA"/>
    <property type="match status" value="1"/>
</dbReference>
<dbReference type="EC" id="1.97.1.4" evidence="10"/>
<organism evidence="12 13">
    <name type="scientific">Candidatus Scatavimonas merdigallinarum</name>
    <dbReference type="NCBI Taxonomy" id="2840914"/>
    <lineage>
        <taxon>Bacteria</taxon>
        <taxon>Bacillati</taxon>
        <taxon>Bacillota</taxon>
        <taxon>Clostridia</taxon>
        <taxon>Eubacteriales</taxon>
        <taxon>Oscillospiraceae</taxon>
        <taxon>Oscillospiraceae incertae sedis</taxon>
        <taxon>Candidatus Scatavimonas</taxon>
    </lineage>
</organism>
<dbReference type="GO" id="GO:0005737">
    <property type="term" value="C:cytoplasm"/>
    <property type="evidence" value="ECO:0007669"/>
    <property type="project" value="UniProtKB-SubCell"/>
</dbReference>
<dbReference type="Gene3D" id="3.20.20.70">
    <property type="entry name" value="Aldolase class I"/>
    <property type="match status" value="1"/>
</dbReference>
<keyword evidence="12" id="KW-0670">Pyruvate</keyword>
<dbReference type="InterPro" id="IPR058240">
    <property type="entry name" value="rSAM_sf"/>
</dbReference>
<dbReference type="AlphaFoldDB" id="A0A9D0ZHR9"/>
<evidence type="ECO:0000256" key="9">
    <source>
        <dbReference type="ARBA" id="ARBA00023014"/>
    </source>
</evidence>
<dbReference type="PANTHER" id="PTHR30352:SF5">
    <property type="entry name" value="PYRUVATE FORMATE-LYASE 1-ACTIVATING ENZYME"/>
    <property type="match status" value="1"/>
</dbReference>
<evidence type="ECO:0000256" key="8">
    <source>
        <dbReference type="ARBA" id="ARBA00023004"/>
    </source>
</evidence>
<dbReference type="InterPro" id="IPR012838">
    <property type="entry name" value="PFL1_activating"/>
</dbReference>
<proteinExistence type="inferred from homology"/>
<dbReference type="PROSITE" id="PS01087">
    <property type="entry name" value="RADICAL_ACTIVATING"/>
    <property type="match status" value="1"/>
</dbReference>
<dbReference type="SUPFAM" id="SSF102114">
    <property type="entry name" value="Radical SAM enzymes"/>
    <property type="match status" value="1"/>
</dbReference>
<dbReference type="SFLD" id="SFLDG01066">
    <property type="entry name" value="organic_radical-activating_enz"/>
    <property type="match status" value="1"/>
</dbReference>
<evidence type="ECO:0000256" key="5">
    <source>
        <dbReference type="ARBA" id="ARBA00022691"/>
    </source>
</evidence>
<keyword evidence="8 10" id="KW-0408">Iron</keyword>
<comment type="cofactor">
    <cofactor evidence="10">
        <name>[4Fe-4S] cluster</name>
        <dbReference type="ChEBI" id="CHEBI:49883"/>
    </cofactor>
    <text evidence="10">Binds 1 [4Fe-4S] cluster. The cluster is coordinated with 3 cysteines and an exchangeable S-adenosyl-L-methionine.</text>
</comment>
<evidence type="ECO:0000256" key="6">
    <source>
        <dbReference type="ARBA" id="ARBA00022723"/>
    </source>
</evidence>
<dbReference type="GO" id="GO:0046872">
    <property type="term" value="F:metal ion binding"/>
    <property type="evidence" value="ECO:0007669"/>
    <property type="project" value="UniProtKB-UniRule"/>
</dbReference>
<evidence type="ECO:0000313" key="12">
    <source>
        <dbReference type="EMBL" id="HIQ80514.1"/>
    </source>
</evidence>
<reference evidence="12" key="1">
    <citation type="submission" date="2020-10" db="EMBL/GenBank/DDBJ databases">
        <authorList>
            <person name="Gilroy R."/>
        </authorList>
    </citation>
    <scope>NUCLEOTIDE SEQUENCE</scope>
    <source>
        <strain evidence="12">ChiSjej1B19-3389</strain>
    </source>
</reference>
<keyword evidence="7 10" id="KW-0560">Oxidoreductase</keyword>
<dbReference type="GO" id="GO:0051539">
    <property type="term" value="F:4 iron, 4 sulfur cluster binding"/>
    <property type="evidence" value="ECO:0007669"/>
    <property type="project" value="UniProtKB-UniRule"/>
</dbReference>
<dbReference type="Proteomes" id="UP000886787">
    <property type="component" value="Unassembled WGS sequence"/>
</dbReference>